<proteinExistence type="predicted"/>
<dbReference type="AlphaFoldDB" id="A0A4Q5M575"/>
<accession>A0A4Q5M575</accession>
<dbReference type="Proteomes" id="UP000293162">
    <property type="component" value="Unassembled WGS sequence"/>
</dbReference>
<name>A0A4Q5M575_9BACT</name>
<evidence type="ECO:0000313" key="1">
    <source>
        <dbReference type="EMBL" id="RYU97395.1"/>
    </source>
</evidence>
<sequence length="200" mass="20903">MLTETTFAQTGAWKIEEGKLPNGKPYTGNLNIKAVGKAYDVDWVTSAGSYGGIGLLADGKLFVGYGVGGGDYGIVVYKANPAEKTFDGIWTAGKMNGATGLEVLSKNSEGNFDVVGKNPDGSAYKGKLMLQKTGDTYQAQWNVGGATYNGVGFLSGDYLIIGYGFGQAFGTVEYLIIGGKARGRWAMGGGASMGTENITR</sequence>
<dbReference type="EMBL" id="SEWF01000002">
    <property type="protein sequence ID" value="RYU97395.1"/>
    <property type="molecule type" value="Genomic_DNA"/>
</dbReference>
<protein>
    <submittedName>
        <fullName evidence="1">Uncharacterized protein</fullName>
    </submittedName>
</protein>
<comment type="caution">
    <text evidence="1">The sequence shown here is derived from an EMBL/GenBank/DDBJ whole genome shotgun (WGS) entry which is preliminary data.</text>
</comment>
<keyword evidence="2" id="KW-1185">Reference proteome</keyword>
<evidence type="ECO:0000313" key="2">
    <source>
        <dbReference type="Proteomes" id="UP000293162"/>
    </source>
</evidence>
<gene>
    <name evidence="1" type="ORF">EWM59_01510</name>
</gene>
<reference evidence="1 2" key="1">
    <citation type="submission" date="2019-02" db="EMBL/GenBank/DDBJ databases">
        <title>Bacterial novel species Emticicia sp. 17J42-9 isolated from soil.</title>
        <authorList>
            <person name="Jung H.-Y."/>
        </authorList>
    </citation>
    <scope>NUCLEOTIDE SEQUENCE [LARGE SCALE GENOMIC DNA]</scope>
    <source>
        <strain evidence="1 2">17J42-9</strain>
    </source>
</reference>
<organism evidence="1 2">
    <name type="scientific">Emticicia agri</name>
    <dbReference type="NCBI Taxonomy" id="2492393"/>
    <lineage>
        <taxon>Bacteria</taxon>
        <taxon>Pseudomonadati</taxon>
        <taxon>Bacteroidota</taxon>
        <taxon>Cytophagia</taxon>
        <taxon>Cytophagales</taxon>
        <taxon>Leadbetterellaceae</taxon>
        <taxon>Emticicia</taxon>
    </lineage>
</organism>